<evidence type="ECO:0000313" key="3">
    <source>
        <dbReference type="Proteomes" id="UP001066276"/>
    </source>
</evidence>
<comment type="caution">
    <text evidence="2">The sequence shown here is derived from an EMBL/GenBank/DDBJ whole genome shotgun (WGS) entry which is preliminary data.</text>
</comment>
<gene>
    <name evidence="2" type="ORF">NDU88_010562</name>
</gene>
<sequence>MVLPWVVSVRLCRPGAKRHPCLVWPTAMAEKCPEPTAPKNRILYSSICRVPLFTVSQPDTPSSGGLGTSEASSQQLQCLQDQEAQNLGPEPCRGTITPPRATPVPCSSRPRLTLSSLLSHHHQLPPGPPATRPRAQQLSSSRADHKPSHSCPRVQARAASTPLAAPTSRVRLPRSTPPRKAHRHGPDFLYRFHTNRPVPLRYTRGAAPEQGGGTNHLRHPRIRKG</sequence>
<organism evidence="2 3">
    <name type="scientific">Pleurodeles waltl</name>
    <name type="common">Iberian ribbed newt</name>
    <dbReference type="NCBI Taxonomy" id="8319"/>
    <lineage>
        <taxon>Eukaryota</taxon>
        <taxon>Metazoa</taxon>
        <taxon>Chordata</taxon>
        <taxon>Craniata</taxon>
        <taxon>Vertebrata</taxon>
        <taxon>Euteleostomi</taxon>
        <taxon>Amphibia</taxon>
        <taxon>Batrachia</taxon>
        <taxon>Caudata</taxon>
        <taxon>Salamandroidea</taxon>
        <taxon>Salamandridae</taxon>
        <taxon>Pleurodelinae</taxon>
        <taxon>Pleurodeles</taxon>
    </lineage>
</organism>
<name>A0AAV7S3N4_PLEWA</name>
<feature type="compositionally biased region" description="Low complexity" evidence="1">
    <location>
        <begin position="107"/>
        <end position="118"/>
    </location>
</feature>
<accession>A0AAV7S3N4</accession>
<proteinExistence type="predicted"/>
<dbReference type="EMBL" id="JANPWB010000009">
    <property type="protein sequence ID" value="KAJ1157865.1"/>
    <property type="molecule type" value="Genomic_DNA"/>
</dbReference>
<keyword evidence="3" id="KW-1185">Reference proteome</keyword>
<evidence type="ECO:0000313" key="2">
    <source>
        <dbReference type="EMBL" id="KAJ1157865.1"/>
    </source>
</evidence>
<evidence type="ECO:0000256" key="1">
    <source>
        <dbReference type="SAM" id="MobiDB-lite"/>
    </source>
</evidence>
<feature type="compositionally biased region" description="Basic residues" evidence="1">
    <location>
        <begin position="216"/>
        <end position="225"/>
    </location>
</feature>
<feature type="region of interest" description="Disordered" evidence="1">
    <location>
        <begin position="86"/>
        <end position="186"/>
    </location>
</feature>
<feature type="region of interest" description="Disordered" evidence="1">
    <location>
        <begin position="58"/>
        <end position="77"/>
    </location>
</feature>
<dbReference type="AlphaFoldDB" id="A0AAV7S3N4"/>
<dbReference type="Proteomes" id="UP001066276">
    <property type="component" value="Chromosome 5"/>
</dbReference>
<protein>
    <submittedName>
        <fullName evidence="2">Uncharacterized protein</fullName>
    </submittedName>
</protein>
<feature type="region of interest" description="Disordered" evidence="1">
    <location>
        <begin position="202"/>
        <end position="225"/>
    </location>
</feature>
<reference evidence="2" key="1">
    <citation type="journal article" date="2022" name="bioRxiv">
        <title>Sequencing and chromosome-scale assembly of the giantPleurodeles waltlgenome.</title>
        <authorList>
            <person name="Brown T."/>
            <person name="Elewa A."/>
            <person name="Iarovenko S."/>
            <person name="Subramanian E."/>
            <person name="Araus A.J."/>
            <person name="Petzold A."/>
            <person name="Susuki M."/>
            <person name="Suzuki K.-i.T."/>
            <person name="Hayashi T."/>
            <person name="Toyoda A."/>
            <person name="Oliveira C."/>
            <person name="Osipova E."/>
            <person name="Leigh N.D."/>
            <person name="Simon A."/>
            <person name="Yun M.H."/>
        </authorList>
    </citation>
    <scope>NUCLEOTIDE SEQUENCE</scope>
    <source>
        <strain evidence="2">20211129_DDA</strain>
        <tissue evidence="2">Liver</tissue>
    </source>
</reference>